<accession>A0A3B0YP83</accession>
<dbReference type="SUPFAM" id="SSF54001">
    <property type="entry name" value="Cysteine proteinases"/>
    <property type="match status" value="1"/>
</dbReference>
<reference evidence="1" key="1">
    <citation type="submission" date="2018-06" db="EMBL/GenBank/DDBJ databases">
        <authorList>
            <person name="Zhirakovskaya E."/>
        </authorList>
    </citation>
    <scope>NUCLEOTIDE SEQUENCE</scope>
</reference>
<protein>
    <submittedName>
        <fullName evidence="1">Uncharacterized protein</fullName>
    </submittedName>
</protein>
<proteinExistence type="predicted"/>
<dbReference type="Gene3D" id="3.90.1720.10">
    <property type="entry name" value="endopeptidase domain like (from Nostoc punctiforme)"/>
    <property type="match status" value="1"/>
</dbReference>
<dbReference type="EMBL" id="UOFI01000204">
    <property type="protein sequence ID" value="VAW70684.1"/>
    <property type="molecule type" value="Genomic_DNA"/>
</dbReference>
<organism evidence="1">
    <name type="scientific">hydrothermal vent metagenome</name>
    <dbReference type="NCBI Taxonomy" id="652676"/>
    <lineage>
        <taxon>unclassified sequences</taxon>
        <taxon>metagenomes</taxon>
        <taxon>ecological metagenomes</taxon>
    </lineage>
</organism>
<sequence length="476" mass="54722">MRSFIFLSIICFFTTPVFSEEPLKTQINKDITAFQSLVEQSLAYRTETVRVYKYIKHNIDNDIPLTGNDIEILNNGMQLHLALRKAFYQVVYYYKYLLDDSSSKIDSETRLKGVMLSLSAALVLYDNYLLSISIFEEDATLRRYLNTRHNGYDIEESQLANITREYNSVSKRKEMQRAIHFFEEKWLKQKTGFKETPEIAYLYLLIKQSPSYNSTLDNSPLYVINRHLKFFSGVSTDSLSTLGSDGINLFSLLFGNSVGIIQTRMGLLQGRKDVQKDIQQQLKAGDILLEKTPFRLTDKLIPGYWGHVAIWVGSRKELEELGIWNHPVVKKYHTEITSSHGIIEALRSGVQINPLEHFLNIDDFALLRKNNIRDGERAKIIIRALRQIGKAYDFNFDIETNDRLVCSELIYVAYINTEWPTDATLGRHTISPAHVAEKAGNKQPFRVVSLYLGGNKINKNINEKFQSLNSHSTSSM</sequence>
<dbReference type="InterPro" id="IPR038765">
    <property type="entry name" value="Papain-like_cys_pep_sf"/>
</dbReference>
<dbReference type="Pfam" id="PF05708">
    <property type="entry name" value="Peptidase_C92"/>
    <property type="match status" value="1"/>
</dbReference>
<dbReference type="InterPro" id="IPR024453">
    <property type="entry name" value="Peptidase_C92"/>
</dbReference>
<gene>
    <name evidence="1" type="ORF">MNBD_GAMMA09-2877</name>
</gene>
<dbReference type="AlphaFoldDB" id="A0A3B0YP83"/>
<evidence type="ECO:0000313" key="1">
    <source>
        <dbReference type="EMBL" id="VAW70684.1"/>
    </source>
</evidence>
<name>A0A3B0YP83_9ZZZZ</name>